<keyword evidence="4" id="KW-1185">Reference proteome</keyword>
<dbReference type="GO" id="GO:0003676">
    <property type="term" value="F:nucleic acid binding"/>
    <property type="evidence" value="ECO:0007669"/>
    <property type="project" value="InterPro"/>
</dbReference>
<sequence length="75" mass="8424">MVNNGVPTPFIVEALSCLQAMKAGLNLGFRRVVVEGDALNIIKKTCLQKQEQNRTCSSTRSFKNKREHIPRRPIA</sequence>
<evidence type="ECO:0000256" key="1">
    <source>
        <dbReference type="SAM" id="MobiDB-lite"/>
    </source>
</evidence>
<proteinExistence type="predicted"/>
<gene>
    <name evidence="3" type="ORF">Golob_004378</name>
</gene>
<dbReference type="Proteomes" id="UP000593572">
    <property type="component" value="Unassembled WGS sequence"/>
</dbReference>
<feature type="domain" description="RNase H type-1" evidence="2">
    <location>
        <begin position="7"/>
        <end position="54"/>
    </location>
</feature>
<dbReference type="Pfam" id="PF13456">
    <property type="entry name" value="RVT_3"/>
    <property type="match status" value="1"/>
</dbReference>
<organism evidence="3 4">
    <name type="scientific">Gossypium lobatum</name>
    <dbReference type="NCBI Taxonomy" id="34289"/>
    <lineage>
        <taxon>Eukaryota</taxon>
        <taxon>Viridiplantae</taxon>
        <taxon>Streptophyta</taxon>
        <taxon>Embryophyta</taxon>
        <taxon>Tracheophyta</taxon>
        <taxon>Spermatophyta</taxon>
        <taxon>Magnoliopsida</taxon>
        <taxon>eudicotyledons</taxon>
        <taxon>Gunneridae</taxon>
        <taxon>Pentapetalae</taxon>
        <taxon>rosids</taxon>
        <taxon>malvids</taxon>
        <taxon>Malvales</taxon>
        <taxon>Malvaceae</taxon>
        <taxon>Malvoideae</taxon>
        <taxon>Gossypium</taxon>
    </lineage>
</organism>
<feature type="compositionally biased region" description="Basic residues" evidence="1">
    <location>
        <begin position="62"/>
        <end position="75"/>
    </location>
</feature>
<reference evidence="3 4" key="1">
    <citation type="journal article" date="2019" name="Genome Biol. Evol.">
        <title>Insights into the evolution of the New World diploid cottons (Gossypium, subgenus Houzingenia) based on genome sequencing.</title>
        <authorList>
            <person name="Grover C.E."/>
            <person name="Arick M.A. 2nd"/>
            <person name="Thrash A."/>
            <person name="Conover J.L."/>
            <person name="Sanders W.S."/>
            <person name="Peterson D.G."/>
            <person name="Frelichowski J.E."/>
            <person name="Scheffler J.A."/>
            <person name="Scheffler B.E."/>
            <person name="Wendel J.F."/>
        </authorList>
    </citation>
    <scope>NUCLEOTIDE SEQUENCE [LARGE SCALE GENOMIC DNA]</scope>
    <source>
        <strain evidence="3">157</strain>
        <tissue evidence="3">Leaf</tissue>
    </source>
</reference>
<evidence type="ECO:0000313" key="4">
    <source>
        <dbReference type="Proteomes" id="UP000593572"/>
    </source>
</evidence>
<protein>
    <recommendedName>
        <fullName evidence="2">RNase H type-1 domain-containing protein</fullName>
    </recommendedName>
</protein>
<evidence type="ECO:0000259" key="2">
    <source>
        <dbReference type="Pfam" id="PF13456"/>
    </source>
</evidence>
<dbReference type="EMBL" id="JABEZX010000011">
    <property type="protein sequence ID" value="MBA0570767.1"/>
    <property type="molecule type" value="Genomic_DNA"/>
</dbReference>
<dbReference type="InterPro" id="IPR002156">
    <property type="entry name" value="RNaseH_domain"/>
</dbReference>
<feature type="region of interest" description="Disordered" evidence="1">
    <location>
        <begin position="53"/>
        <end position="75"/>
    </location>
</feature>
<dbReference type="GO" id="GO:0004523">
    <property type="term" value="F:RNA-DNA hybrid ribonuclease activity"/>
    <property type="evidence" value="ECO:0007669"/>
    <property type="project" value="InterPro"/>
</dbReference>
<dbReference type="AlphaFoldDB" id="A0A7J8N1A7"/>
<name>A0A7J8N1A7_9ROSI</name>
<comment type="caution">
    <text evidence="3">The sequence shown here is derived from an EMBL/GenBank/DDBJ whole genome shotgun (WGS) entry which is preliminary data.</text>
</comment>
<accession>A0A7J8N1A7</accession>
<evidence type="ECO:0000313" key="3">
    <source>
        <dbReference type="EMBL" id="MBA0570767.1"/>
    </source>
</evidence>